<dbReference type="InterPro" id="IPR013320">
    <property type="entry name" value="ConA-like_dom_sf"/>
</dbReference>
<dbReference type="SMART" id="SM00589">
    <property type="entry name" value="PRY"/>
    <property type="match status" value="1"/>
</dbReference>
<evidence type="ECO:0000256" key="6">
    <source>
        <dbReference type="ARBA" id="ARBA00022852"/>
    </source>
</evidence>
<comment type="similarity">
    <text evidence="2">Belongs to the SNTX/VTX toxin family.</text>
</comment>
<keyword evidence="4" id="KW-0800">Toxin</keyword>
<dbReference type="InterPro" id="IPR048997">
    <property type="entry name" value="Stonustoxin-like_helical"/>
</dbReference>
<comment type="subcellular location">
    <subcellularLocation>
        <location evidence="1">Secreted</location>
    </subcellularLocation>
</comment>
<evidence type="ECO:0000259" key="7">
    <source>
        <dbReference type="PROSITE" id="PS50188"/>
    </source>
</evidence>
<dbReference type="Gene3D" id="2.60.120.920">
    <property type="match status" value="1"/>
</dbReference>
<dbReference type="Pfam" id="PF13765">
    <property type="entry name" value="PRY"/>
    <property type="match status" value="1"/>
</dbReference>
<keyword evidence="6" id="KW-0204">Cytolysis</keyword>
<dbReference type="PANTHER" id="PTHR31594">
    <property type="entry name" value="AIG1-TYPE G DOMAIN-CONTAINING PROTEIN"/>
    <property type="match status" value="1"/>
</dbReference>
<organism evidence="8 9">
    <name type="scientific">Mastacembelus armatus</name>
    <name type="common">zig-zag eel</name>
    <dbReference type="NCBI Taxonomy" id="205130"/>
    <lineage>
        <taxon>Eukaryota</taxon>
        <taxon>Metazoa</taxon>
        <taxon>Chordata</taxon>
        <taxon>Craniata</taxon>
        <taxon>Vertebrata</taxon>
        <taxon>Euteleostomi</taxon>
        <taxon>Actinopterygii</taxon>
        <taxon>Neopterygii</taxon>
        <taxon>Teleostei</taxon>
        <taxon>Neoteleostei</taxon>
        <taxon>Acanthomorphata</taxon>
        <taxon>Anabantaria</taxon>
        <taxon>Synbranchiformes</taxon>
        <taxon>Mastacembelidae</taxon>
        <taxon>Mastacembelus</taxon>
    </lineage>
</organism>
<keyword evidence="3" id="KW-0964">Secreted</keyword>
<dbReference type="Proteomes" id="UP000261640">
    <property type="component" value="Unplaced"/>
</dbReference>
<dbReference type="PRINTS" id="PR01407">
    <property type="entry name" value="BUTYPHLNCDUF"/>
</dbReference>
<evidence type="ECO:0000256" key="1">
    <source>
        <dbReference type="ARBA" id="ARBA00004613"/>
    </source>
</evidence>
<keyword evidence="9" id="KW-1185">Reference proteome</keyword>
<dbReference type="Ensembl" id="ENSMAMT00000065248.1">
    <property type="protein sequence ID" value="ENSMAMP00000036265.1"/>
    <property type="gene ID" value="ENSMAMG00000021659.2"/>
</dbReference>
<dbReference type="CDD" id="cd16040">
    <property type="entry name" value="SPRY_PRY_SNTX"/>
    <property type="match status" value="1"/>
</dbReference>
<keyword evidence="5" id="KW-0354">Hemolysis</keyword>
<dbReference type="InterPro" id="IPR043136">
    <property type="entry name" value="B30.2/SPRY_sf"/>
</dbReference>
<accession>A0A7N8WIS3</accession>
<dbReference type="InterPro" id="IPR001870">
    <property type="entry name" value="B30.2/SPRY"/>
</dbReference>
<sequence>MNSDFMTVASLGRPFTLGMLYDAHEDQLIPGVTLWDEKTLKEKSVVSPHHTSDSEITASDTVESKSSLLDVQASLKASFLGGLIEVGGSAKYLNDKKRFHNQSRVTFQYKATTNFKQLRMTSLATLDQHQKDVIEKSSATHVVTAILYGTNAFFVFDSEKLDASSVVTIEGSMQALIKKIPKFDVEGRAELKLSDEEKALTKRFSCKFYGDLILDSNPVTFEEAVKTYADLPQLLLDKEENAAPVKIWLMSLKVLDSKAPDLINEISVGLVRKVQDAFEDLQQIKMRCNDCLDDEVIKGFPQVHDQLSTFKKLGSYYSAFFQQTLAKKLPSIREGKEDESALAKIFGQKNTSPFSHDNLSKWMDDKEIETTAIASCVDIMNGTKIKIVLNQRDFKRELLAAGTDHALCYVFTSVESDDPKLKELSDYLDSLKIQPNSMDVSLSKQDQWYYSPEEVAKLREKAKAFCNLARAMKNKTNTCFLVTAMTNENYKGASIYHYKNGIMVTDDIYKIHIDVEKLTDKSDVMWYMCDLTLDINTAHKVVKISEGNKKAGNTTHKHPYPDRPERFDWWPQVVCNEGLTGRCYWEVEWSAYADVAVMYRGMERKGPGNNTGIGWNALSWSFQQGKKQNMHAAMHNREYAPISVPSFPKLGVYLDWSAGTLSYYKVSSNQLSHLYTFYTKFTEPLFPCFYTQHMDRQYIYMHSETNRFR</sequence>
<dbReference type="InterPro" id="IPR003877">
    <property type="entry name" value="SPRY_dom"/>
</dbReference>
<dbReference type="AlphaFoldDB" id="A0A7N8WIS3"/>
<dbReference type="GeneTree" id="ENSGT00390000014380"/>
<evidence type="ECO:0000313" key="8">
    <source>
        <dbReference type="Ensembl" id="ENSMAMP00000036265.1"/>
    </source>
</evidence>
<dbReference type="InParanoid" id="A0A7N8WIS3"/>
<dbReference type="SMART" id="SM00449">
    <property type="entry name" value="SPRY"/>
    <property type="match status" value="1"/>
</dbReference>
<dbReference type="SUPFAM" id="SSF49899">
    <property type="entry name" value="Concanavalin A-like lectins/glucanases"/>
    <property type="match status" value="1"/>
</dbReference>
<reference evidence="8" key="1">
    <citation type="submission" date="2025-08" db="UniProtKB">
        <authorList>
            <consortium name="Ensembl"/>
        </authorList>
    </citation>
    <scope>IDENTIFICATION</scope>
</reference>
<dbReference type="GO" id="GO:0090729">
    <property type="term" value="F:toxin activity"/>
    <property type="evidence" value="ECO:0007669"/>
    <property type="project" value="UniProtKB-KW"/>
</dbReference>
<dbReference type="InterPro" id="IPR052090">
    <property type="entry name" value="Cytolytic_pore-forming_toxin"/>
</dbReference>
<dbReference type="InterPro" id="IPR040581">
    <property type="entry name" value="Thioredoxin_11"/>
</dbReference>
<dbReference type="PANTHER" id="PTHR31594:SF16">
    <property type="entry name" value="SI:CH211-281L24.3"/>
    <property type="match status" value="1"/>
</dbReference>
<dbReference type="Pfam" id="PF18078">
    <property type="entry name" value="Thioredoxin_11"/>
    <property type="match status" value="1"/>
</dbReference>
<evidence type="ECO:0000256" key="5">
    <source>
        <dbReference type="ARBA" id="ARBA00022735"/>
    </source>
</evidence>
<dbReference type="InterPro" id="IPR056072">
    <property type="entry name" value="SNTX_MACPF/CDC-like_dom"/>
</dbReference>
<evidence type="ECO:0000256" key="4">
    <source>
        <dbReference type="ARBA" id="ARBA00022656"/>
    </source>
</evidence>
<dbReference type="Pfam" id="PF24674">
    <property type="entry name" value="MACPF_SNTX"/>
    <property type="match status" value="1"/>
</dbReference>
<evidence type="ECO:0000256" key="2">
    <source>
        <dbReference type="ARBA" id="ARBA00006480"/>
    </source>
</evidence>
<proteinExistence type="inferred from homology"/>
<evidence type="ECO:0000256" key="3">
    <source>
        <dbReference type="ARBA" id="ARBA00022525"/>
    </source>
</evidence>
<dbReference type="GO" id="GO:0031640">
    <property type="term" value="P:killing of cells of another organism"/>
    <property type="evidence" value="ECO:0007669"/>
    <property type="project" value="UniProtKB-KW"/>
</dbReference>
<reference evidence="8" key="2">
    <citation type="submission" date="2025-09" db="UniProtKB">
        <authorList>
            <consortium name="Ensembl"/>
        </authorList>
    </citation>
    <scope>IDENTIFICATION</scope>
</reference>
<evidence type="ECO:0000313" key="9">
    <source>
        <dbReference type="Proteomes" id="UP000261640"/>
    </source>
</evidence>
<protein>
    <submittedName>
        <fullName evidence="8">Neoverrucotoxin subunit beta-like</fullName>
    </submittedName>
</protein>
<dbReference type="GO" id="GO:0005576">
    <property type="term" value="C:extracellular region"/>
    <property type="evidence" value="ECO:0007669"/>
    <property type="project" value="UniProtKB-SubCell"/>
</dbReference>
<dbReference type="Pfam" id="PF21109">
    <property type="entry name" value="Stonustoxin_helical"/>
    <property type="match status" value="1"/>
</dbReference>
<feature type="domain" description="B30.2/SPRY" evidence="7">
    <location>
        <begin position="511"/>
        <end position="708"/>
    </location>
</feature>
<dbReference type="InterPro" id="IPR003879">
    <property type="entry name" value="Butyrophylin_SPRY"/>
</dbReference>
<dbReference type="Pfam" id="PF00622">
    <property type="entry name" value="SPRY"/>
    <property type="match status" value="1"/>
</dbReference>
<dbReference type="InterPro" id="IPR006574">
    <property type="entry name" value="PRY"/>
</dbReference>
<dbReference type="PROSITE" id="PS50188">
    <property type="entry name" value="B302_SPRY"/>
    <property type="match status" value="1"/>
</dbReference>
<name>A0A7N8WIS3_9TELE</name>